<dbReference type="Pfam" id="PF12874">
    <property type="entry name" value="zf-met"/>
    <property type="match status" value="2"/>
</dbReference>
<name>A0A9N9WU40_9DIPT</name>
<keyword evidence="5" id="KW-0862">Zinc</keyword>
<dbReference type="InterPro" id="IPR022755">
    <property type="entry name" value="Znf_C2H2_jaz"/>
</dbReference>
<evidence type="ECO:0000259" key="7">
    <source>
        <dbReference type="PROSITE" id="PS00028"/>
    </source>
</evidence>
<keyword evidence="3" id="KW-0677">Repeat</keyword>
<dbReference type="PANTHER" id="PTHR46144:SF6">
    <property type="entry name" value="C2H2-TYPE DOMAIN-CONTAINING PROTEIN"/>
    <property type="match status" value="1"/>
</dbReference>
<dbReference type="Proteomes" id="UP001153620">
    <property type="component" value="Chromosome 3"/>
</dbReference>
<keyword evidence="2" id="KW-0479">Metal-binding</keyword>
<gene>
    <name evidence="8" type="ORF">CHIRRI_LOCUS12101</name>
</gene>
<keyword evidence="6" id="KW-0539">Nucleus</keyword>
<organism evidence="8 9">
    <name type="scientific">Chironomus riparius</name>
    <dbReference type="NCBI Taxonomy" id="315576"/>
    <lineage>
        <taxon>Eukaryota</taxon>
        <taxon>Metazoa</taxon>
        <taxon>Ecdysozoa</taxon>
        <taxon>Arthropoda</taxon>
        <taxon>Hexapoda</taxon>
        <taxon>Insecta</taxon>
        <taxon>Pterygota</taxon>
        <taxon>Neoptera</taxon>
        <taxon>Endopterygota</taxon>
        <taxon>Diptera</taxon>
        <taxon>Nematocera</taxon>
        <taxon>Chironomoidea</taxon>
        <taxon>Chironomidae</taxon>
        <taxon>Chironominae</taxon>
        <taxon>Chironomus</taxon>
    </lineage>
</organism>
<evidence type="ECO:0000256" key="4">
    <source>
        <dbReference type="ARBA" id="ARBA00022771"/>
    </source>
</evidence>
<proteinExistence type="predicted"/>
<dbReference type="Gene3D" id="3.30.160.60">
    <property type="entry name" value="Classic Zinc Finger"/>
    <property type="match status" value="1"/>
</dbReference>
<comment type="subcellular location">
    <subcellularLocation>
        <location evidence="1">Nucleus</location>
    </subcellularLocation>
</comment>
<dbReference type="InterPro" id="IPR036236">
    <property type="entry name" value="Znf_C2H2_sf"/>
</dbReference>
<dbReference type="SMART" id="SM00451">
    <property type="entry name" value="ZnF_U1"/>
    <property type="match status" value="4"/>
</dbReference>
<keyword evidence="9" id="KW-1185">Reference proteome</keyword>
<dbReference type="GO" id="GO:0003676">
    <property type="term" value="F:nucleic acid binding"/>
    <property type="evidence" value="ECO:0007669"/>
    <property type="project" value="InterPro"/>
</dbReference>
<evidence type="ECO:0000256" key="1">
    <source>
        <dbReference type="ARBA" id="ARBA00004123"/>
    </source>
</evidence>
<evidence type="ECO:0000313" key="8">
    <source>
        <dbReference type="EMBL" id="CAG9809273.1"/>
    </source>
</evidence>
<reference evidence="8" key="2">
    <citation type="submission" date="2022-10" db="EMBL/GenBank/DDBJ databases">
        <authorList>
            <consortium name="ENA_rothamsted_submissions"/>
            <consortium name="culmorum"/>
            <person name="King R."/>
        </authorList>
    </citation>
    <scope>NUCLEOTIDE SEQUENCE</scope>
</reference>
<keyword evidence="4" id="KW-0863">Zinc-finger</keyword>
<evidence type="ECO:0000256" key="6">
    <source>
        <dbReference type="ARBA" id="ARBA00023242"/>
    </source>
</evidence>
<dbReference type="GO" id="GO:0005634">
    <property type="term" value="C:nucleus"/>
    <property type="evidence" value="ECO:0007669"/>
    <property type="project" value="UniProtKB-SubCell"/>
</dbReference>
<dbReference type="InterPro" id="IPR003604">
    <property type="entry name" value="Matrin/U1-like-C_Znf_C2H2"/>
</dbReference>
<dbReference type="SMART" id="SM00355">
    <property type="entry name" value="ZnF_C2H2"/>
    <property type="match status" value="4"/>
</dbReference>
<dbReference type="PANTHER" id="PTHR46144">
    <property type="entry name" value="ZINC FINGER PROTEIN 385B-LIKE"/>
    <property type="match status" value="1"/>
</dbReference>
<feature type="domain" description="C2H2-type" evidence="7">
    <location>
        <begin position="240"/>
        <end position="262"/>
    </location>
</feature>
<dbReference type="PROSITE" id="PS00028">
    <property type="entry name" value="ZINC_FINGER_C2H2_1"/>
    <property type="match status" value="1"/>
</dbReference>
<evidence type="ECO:0000256" key="5">
    <source>
        <dbReference type="ARBA" id="ARBA00022833"/>
    </source>
</evidence>
<evidence type="ECO:0000256" key="3">
    <source>
        <dbReference type="ARBA" id="ARBA00022737"/>
    </source>
</evidence>
<dbReference type="SUPFAM" id="SSF57667">
    <property type="entry name" value="beta-beta-alpha zinc fingers"/>
    <property type="match status" value="4"/>
</dbReference>
<sequence>MNFSSPITAAILNNINGGTISNVPKEVRCEVCNILLSSYIVLRDHIAGRKHKNQFKFLCRKKKNKLDLNCVMCNYLCKDNIDWEVHVTSESHVEKAKIYKPQPSVEIPPPITVDHNVNIHQVQSAQPTATSNIPPPLIPFNEMQELQLKMQDKLNEQALRQILAKDRKEWNCINCSVTCQSIQSWEAHLISKKHRKNKHKFHTYPGISKEFVKRKYQNSFVRANETVGNEFIEDGMVFYCKRCDVRMETKLQLEIHMSSNQHKLNHPITPVPVANHFSTSSEPYTAVEQNPQLFNFDNSSYGYGFRNWSAENYMFNKAYVPPNQAELQRQTEMDRQKQLVEEAKSKLLARFPFYAINLQKPAENEPMPVPPPIMDMIPMPPE</sequence>
<dbReference type="GO" id="GO:0008270">
    <property type="term" value="F:zinc ion binding"/>
    <property type="evidence" value="ECO:0007669"/>
    <property type="project" value="UniProtKB-KW"/>
</dbReference>
<evidence type="ECO:0000256" key="2">
    <source>
        <dbReference type="ARBA" id="ARBA00022723"/>
    </source>
</evidence>
<evidence type="ECO:0000313" key="9">
    <source>
        <dbReference type="Proteomes" id="UP001153620"/>
    </source>
</evidence>
<dbReference type="EMBL" id="OU895879">
    <property type="protein sequence ID" value="CAG9809273.1"/>
    <property type="molecule type" value="Genomic_DNA"/>
</dbReference>
<accession>A0A9N9WU40</accession>
<dbReference type="OrthoDB" id="434647at2759"/>
<reference evidence="8" key="1">
    <citation type="submission" date="2022-01" db="EMBL/GenBank/DDBJ databases">
        <authorList>
            <person name="King R."/>
        </authorList>
    </citation>
    <scope>NUCLEOTIDE SEQUENCE</scope>
</reference>
<dbReference type="InterPro" id="IPR013087">
    <property type="entry name" value="Znf_C2H2_type"/>
</dbReference>
<dbReference type="AlphaFoldDB" id="A0A9N9WU40"/>
<protein>
    <recommendedName>
        <fullName evidence="7">C2H2-type domain-containing protein</fullName>
    </recommendedName>
</protein>
<dbReference type="Pfam" id="PF12171">
    <property type="entry name" value="zf-C2H2_jaz"/>
    <property type="match status" value="1"/>
</dbReference>
<dbReference type="InterPro" id="IPR051868">
    <property type="entry name" value="ZN346_ZMAT4"/>
</dbReference>